<keyword evidence="2" id="KW-0732">Signal</keyword>
<dbReference type="AlphaFoldDB" id="A0A0M9WA49"/>
<keyword evidence="4" id="KW-1185">Reference proteome</keyword>
<organism evidence="3 4">
    <name type="scientific">Penicillium nordicum</name>
    <dbReference type="NCBI Taxonomy" id="229535"/>
    <lineage>
        <taxon>Eukaryota</taxon>
        <taxon>Fungi</taxon>
        <taxon>Dikarya</taxon>
        <taxon>Ascomycota</taxon>
        <taxon>Pezizomycotina</taxon>
        <taxon>Eurotiomycetes</taxon>
        <taxon>Eurotiomycetidae</taxon>
        <taxon>Eurotiales</taxon>
        <taxon>Aspergillaceae</taxon>
        <taxon>Penicillium</taxon>
    </lineage>
</organism>
<feature type="chain" id="PRO_5005839561" evidence="2">
    <location>
        <begin position="21"/>
        <end position="92"/>
    </location>
</feature>
<protein>
    <submittedName>
        <fullName evidence="3">Uncharacterized protein</fullName>
    </submittedName>
</protein>
<gene>
    <name evidence="3" type="ORF">ACN38_g12118</name>
</gene>
<feature type="non-terminal residue" evidence="3">
    <location>
        <position position="1"/>
    </location>
</feature>
<sequence length="92" mass="10054">FLLTGLRLIFLRGFFFVSSGHPGPPPPPSSSRPLATEAQAAVNTTHRSGRVTRGLRRWVKGNSGRSEPLWHQGVPMGVPPVLLLCENLSEVR</sequence>
<dbReference type="Proteomes" id="UP000037696">
    <property type="component" value="Unassembled WGS sequence"/>
</dbReference>
<accession>A0A0M9WA49</accession>
<evidence type="ECO:0000256" key="1">
    <source>
        <dbReference type="SAM" id="MobiDB-lite"/>
    </source>
</evidence>
<reference evidence="3 4" key="1">
    <citation type="submission" date="2015-08" db="EMBL/GenBank/DDBJ databases">
        <title>Genome sequencing of Penicillium nordicum.</title>
        <authorList>
            <person name="Nguyen H.D."/>
            <person name="Seifert K.A."/>
        </authorList>
    </citation>
    <scope>NUCLEOTIDE SEQUENCE [LARGE SCALE GENOMIC DNA]</scope>
    <source>
        <strain evidence="3 4">DAOMC 185683</strain>
    </source>
</reference>
<evidence type="ECO:0000313" key="4">
    <source>
        <dbReference type="Proteomes" id="UP000037696"/>
    </source>
</evidence>
<feature type="region of interest" description="Disordered" evidence="1">
    <location>
        <begin position="21"/>
        <end position="47"/>
    </location>
</feature>
<comment type="caution">
    <text evidence="3">The sequence shown here is derived from an EMBL/GenBank/DDBJ whole genome shotgun (WGS) entry which is preliminary data.</text>
</comment>
<name>A0A0M9WA49_9EURO</name>
<dbReference type="EMBL" id="LHQQ01000353">
    <property type="protein sequence ID" value="KOS37112.1"/>
    <property type="molecule type" value="Genomic_DNA"/>
</dbReference>
<feature type="signal peptide" evidence="2">
    <location>
        <begin position="1"/>
        <end position="20"/>
    </location>
</feature>
<evidence type="ECO:0000256" key="2">
    <source>
        <dbReference type="SAM" id="SignalP"/>
    </source>
</evidence>
<evidence type="ECO:0000313" key="3">
    <source>
        <dbReference type="EMBL" id="KOS37112.1"/>
    </source>
</evidence>
<proteinExistence type="predicted"/>